<dbReference type="GO" id="GO:0031992">
    <property type="term" value="F:energy transducer activity"/>
    <property type="evidence" value="ECO:0007669"/>
    <property type="project" value="TreeGrafter"/>
</dbReference>
<dbReference type="PANTHER" id="PTHR33446:SF2">
    <property type="entry name" value="PROTEIN TONB"/>
    <property type="match status" value="1"/>
</dbReference>
<dbReference type="PROSITE" id="PS52015">
    <property type="entry name" value="TONB_CTD"/>
    <property type="match status" value="1"/>
</dbReference>
<dbReference type="InterPro" id="IPR037682">
    <property type="entry name" value="TonB_C"/>
</dbReference>
<accession>A0A1M7KU70</accession>
<evidence type="ECO:0000313" key="2">
    <source>
        <dbReference type="EMBL" id="SHM68907.1"/>
    </source>
</evidence>
<keyword evidence="3" id="KW-1185">Reference proteome</keyword>
<dbReference type="SUPFAM" id="SSF74653">
    <property type="entry name" value="TolA/TonB C-terminal domain"/>
    <property type="match status" value="1"/>
</dbReference>
<proteinExistence type="predicted"/>
<dbReference type="STRING" id="946677.SAMN05444484_108131"/>
<feature type="domain" description="TonB C-terminal" evidence="1">
    <location>
        <begin position="41"/>
        <end position="132"/>
    </location>
</feature>
<dbReference type="GO" id="GO:0098797">
    <property type="term" value="C:plasma membrane protein complex"/>
    <property type="evidence" value="ECO:0007669"/>
    <property type="project" value="TreeGrafter"/>
</dbReference>
<protein>
    <submittedName>
        <fullName evidence="2">TonB protein C-terminal</fullName>
    </submittedName>
</protein>
<dbReference type="PANTHER" id="PTHR33446">
    <property type="entry name" value="PROTEIN TONB-RELATED"/>
    <property type="match status" value="1"/>
</dbReference>
<dbReference type="GO" id="GO:0055085">
    <property type="term" value="P:transmembrane transport"/>
    <property type="evidence" value="ECO:0007669"/>
    <property type="project" value="InterPro"/>
</dbReference>
<evidence type="ECO:0000259" key="1">
    <source>
        <dbReference type="PROSITE" id="PS52015"/>
    </source>
</evidence>
<dbReference type="Proteomes" id="UP000184028">
    <property type="component" value="Unassembled WGS sequence"/>
</dbReference>
<sequence>MIAMIFISGKSGAQNGHNKAEFKEKDIYVLAEVEKSPEFPGGMTEFYKFIGKNFKIPLEARKNNIEGKVYMRFVIEKDGSLSDVTTLKDLGYGIGNEAIRVLKLSPKWTAATLQGKAVRVMYTLPIMVNTDK</sequence>
<name>A0A1M7KU70_9FLAO</name>
<dbReference type="Gene3D" id="3.30.1150.10">
    <property type="match status" value="1"/>
</dbReference>
<gene>
    <name evidence="2" type="ORF">SAMN05444484_108131</name>
</gene>
<organism evidence="2 3">
    <name type="scientific">Flavobacterium chilense</name>
    <dbReference type="NCBI Taxonomy" id="946677"/>
    <lineage>
        <taxon>Bacteria</taxon>
        <taxon>Pseudomonadati</taxon>
        <taxon>Bacteroidota</taxon>
        <taxon>Flavobacteriia</taxon>
        <taxon>Flavobacteriales</taxon>
        <taxon>Flavobacteriaceae</taxon>
        <taxon>Flavobacterium</taxon>
    </lineage>
</organism>
<dbReference type="AlphaFoldDB" id="A0A1M7KU70"/>
<dbReference type="EMBL" id="FRBT01000008">
    <property type="protein sequence ID" value="SHM68907.1"/>
    <property type="molecule type" value="Genomic_DNA"/>
</dbReference>
<dbReference type="Pfam" id="PF03544">
    <property type="entry name" value="TonB_C"/>
    <property type="match status" value="1"/>
</dbReference>
<reference evidence="3" key="1">
    <citation type="submission" date="2016-11" db="EMBL/GenBank/DDBJ databases">
        <authorList>
            <person name="Varghese N."/>
            <person name="Submissions S."/>
        </authorList>
    </citation>
    <scope>NUCLEOTIDE SEQUENCE [LARGE SCALE GENOMIC DNA]</scope>
    <source>
        <strain evidence="3">DSM 24724</strain>
    </source>
</reference>
<dbReference type="InterPro" id="IPR051045">
    <property type="entry name" value="TonB-dependent_transducer"/>
</dbReference>
<evidence type="ECO:0000313" key="3">
    <source>
        <dbReference type="Proteomes" id="UP000184028"/>
    </source>
</evidence>